<dbReference type="Proteomes" id="UP001566132">
    <property type="component" value="Unassembled WGS sequence"/>
</dbReference>
<protein>
    <submittedName>
        <fullName evidence="3">Uncharacterized protein</fullName>
    </submittedName>
</protein>
<keyword evidence="4" id="KW-1185">Reference proteome</keyword>
<keyword evidence="2" id="KW-0812">Transmembrane</keyword>
<dbReference type="EMBL" id="JBDJPC010000017">
    <property type="protein sequence ID" value="KAL1487829.1"/>
    <property type="molecule type" value="Genomic_DNA"/>
</dbReference>
<sequence length="289" mass="32910">MGASASKQEEIVIAQAGNSGGQTSQPPAAQSSTAMLLDLLGVATALGVVGIGVYFIVQCCKRRMDKMIRKEVYKSRETLHVSYVQRRQKEENKKRELESRRGVRSWDHPRTVRVIVKSNTEPPKFIAYVFRIYVPTMDKFGRSSLSSVNNNRRNIKSVYAIPTNTLSYGENGYYDAENRSICNLKEPIHKSDASTKAYVDSKLKELQHVENKLDALQRTIQIMENHITSMEERLYAVALEKIPSIEKHVNDSNNHMMELLKKSSENTKHGEIWDVIKQLKEKKIININA</sequence>
<evidence type="ECO:0000313" key="4">
    <source>
        <dbReference type="Proteomes" id="UP001566132"/>
    </source>
</evidence>
<evidence type="ECO:0000256" key="1">
    <source>
        <dbReference type="SAM" id="Coils"/>
    </source>
</evidence>
<reference evidence="3 4" key="1">
    <citation type="submission" date="2024-05" db="EMBL/GenBank/DDBJ databases">
        <title>Genetic variation in Jamaican populations of the coffee berry borer (Hypothenemus hampei).</title>
        <authorList>
            <person name="Errbii M."/>
            <person name="Myrie A."/>
        </authorList>
    </citation>
    <scope>NUCLEOTIDE SEQUENCE [LARGE SCALE GENOMIC DNA]</scope>
    <source>
        <strain evidence="3">JA-Hopewell-2020-01-JO</strain>
        <tissue evidence="3">Whole body</tissue>
    </source>
</reference>
<organism evidence="3 4">
    <name type="scientific">Hypothenemus hampei</name>
    <name type="common">Coffee berry borer</name>
    <dbReference type="NCBI Taxonomy" id="57062"/>
    <lineage>
        <taxon>Eukaryota</taxon>
        <taxon>Metazoa</taxon>
        <taxon>Ecdysozoa</taxon>
        <taxon>Arthropoda</taxon>
        <taxon>Hexapoda</taxon>
        <taxon>Insecta</taxon>
        <taxon>Pterygota</taxon>
        <taxon>Neoptera</taxon>
        <taxon>Endopterygota</taxon>
        <taxon>Coleoptera</taxon>
        <taxon>Polyphaga</taxon>
        <taxon>Cucujiformia</taxon>
        <taxon>Curculionidae</taxon>
        <taxon>Scolytinae</taxon>
        <taxon>Hypothenemus</taxon>
    </lineage>
</organism>
<evidence type="ECO:0000313" key="3">
    <source>
        <dbReference type="EMBL" id="KAL1487829.1"/>
    </source>
</evidence>
<feature type="transmembrane region" description="Helical" evidence="2">
    <location>
        <begin position="34"/>
        <end position="57"/>
    </location>
</feature>
<keyword evidence="1" id="KW-0175">Coiled coil</keyword>
<dbReference type="AlphaFoldDB" id="A0ABD1DZV2"/>
<evidence type="ECO:0000256" key="2">
    <source>
        <dbReference type="SAM" id="Phobius"/>
    </source>
</evidence>
<keyword evidence="2" id="KW-0472">Membrane</keyword>
<name>A0ABD1DZV2_HYPHA</name>
<accession>A0ABD1DZV2</accession>
<gene>
    <name evidence="3" type="ORF">ABEB36_015479</name>
</gene>
<keyword evidence="2" id="KW-1133">Transmembrane helix</keyword>
<proteinExistence type="predicted"/>
<feature type="coiled-coil region" evidence="1">
    <location>
        <begin position="199"/>
        <end position="233"/>
    </location>
</feature>
<comment type="caution">
    <text evidence="3">The sequence shown here is derived from an EMBL/GenBank/DDBJ whole genome shotgun (WGS) entry which is preliminary data.</text>
</comment>